<dbReference type="InterPro" id="IPR003593">
    <property type="entry name" value="AAA+_ATPase"/>
</dbReference>
<dbReference type="SUPFAM" id="SSF47923">
    <property type="entry name" value="Ypt/Rab-GAP domain of gyp1p"/>
    <property type="match status" value="1"/>
</dbReference>
<dbReference type="SMART" id="SM00382">
    <property type="entry name" value="AAA"/>
    <property type="match status" value="1"/>
</dbReference>
<dbReference type="InterPro" id="IPR035969">
    <property type="entry name" value="Rab-GAP_TBC_sf"/>
</dbReference>
<evidence type="ECO:0000259" key="6">
    <source>
        <dbReference type="PROSITE" id="PS51903"/>
    </source>
</evidence>
<comment type="caution">
    <text evidence="7">The sequence shown here is derived from an EMBL/GenBank/DDBJ whole genome shotgun (WGS) entry which is preliminary data.</text>
</comment>
<dbReference type="FunFam" id="3.40.50.300:FF:000010">
    <property type="entry name" value="Chaperone clpB 1, putative"/>
    <property type="match status" value="1"/>
</dbReference>
<dbReference type="InterPro" id="IPR004176">
    <property type="entry name" value="Clp_R_N"/>
</dbReference>
<evidence type="ECO:0000256" key="5">
    <source>
        <dbReference type="SAM" id="SignalP"/>
    </source>
</evidence>
<dbReference type="InterPro" id="IPR018368">
    <property type="entry name" value="ClpA/B_CS1"/>
</dbReference>
<feature type="chain" id="PRO_5041421528" description="Clp R domain-containing protein" evidence="5">
    <location>
        <begin position="27"/>
        <end position="1004"/>
    </location>
</feature>
<keyword evidence="5" id="KW-0732">Signal</keyword>
<keyword evidence="1 4" id="KW-0677">Repeat</keyword>
<dbReference type="Gene3D" id="1.10.1780.10">
    <property type="entry name" value="Clp, N-terminal domain"/>
    <property type="match status" value="1"/>
</dbReference>
<feature type="non-terminal residue" evidence="7">
    <location>
        <position position="1"/>
    </location>
</feature>
<proteinExistence type="predicted"/>
<dbReference type="GO" id="GO:0005737">
    <property type="term" value="C:cytoplasm"/>
    <property type="evidence" value="ECO:0007669"/>
    <property type="project" value="TreeGrafter"/>
</dbReference>
<evidence type="ECO:0000256" key="1">
    <source>
        <dbReference type="ARBA" id="ARBA00022737"/>
    </source>
</evidence>
<dbReference type="PROSITE" id="PS00870">
    <property type="entry name" value="CLPAB_1"/>
    <property type="match status" value="1"/>
</dbReference>
<dbReference type="PROSITE" id="PS51903">
    <property type="entry name" value="CLP_R"/>
    <property type="match status" value="1"/>
</dbReference>
<evidence type="ECO:0000256" key="3">
    <source>
        <dbReference type="ARBA" id="ARBA00022840"/>
    </source>
</evidence>
<feature type="signal peptide" evidence="5">
    <location>
        <begin position="1"/>
        <end position="26"/>
    </location>
</feature>
<dbReference type="AlphaFoldDB" id="A0AA36NED5"/>
<protein>
    <recommendedName>
        <fullName evidence="6">Clp R domain-containing protein</fullName>
    </recommendedName>
</protein>
<dbReference type="EMBL" id="CAUJNA010003365">
    <property type="protein sequence ID" value="CAJ1400251.1"/>
    <property type="molecule type" value="Genomic_DNA"/>
</dbReference>
<sequence>MWRLHRRIRMMQRLALCSALLRLTAAAECSAQAQESWAEYDLSSHSNDEEQDLLKMSLLQTGVKTPSVEPAGDTLSLFQEGDTLRLFQEGDVDRGIWDTLGGILHKAEKSTGEVQKSVLDTIVQQTDLAMDEFDKAVTKFEADAEEAETKFVNKANASIMEEVMIVKKKVASVMDKARALWRDSKMQVVHVQNIVVGTLSTVGQTDVAIKVNGTMVSLLKSLETASESTLTVAKDARSVSEETASCAVLKLNSTLTRATHQVEVFTHDFEEVFKVTDEKLRELAQKLPGQFTQQAQQACAQMRKRGFQTAENILRVYHKAAQNQILVIDRLQATCVQLGKACGEGGIFNNIKEILCGGLGCAGTVYGDQEELAVANDVKECAPESPPSKLKEIKQEVALEAQSSWRGEAFFTHEVTEAMTMVALVHGWRAGRCVNGVCELAGLLLYGLSGVLKEAEADAFWCLSQLLAETQETILGDDALALQARRIHELHRLFDPPVADLLQSHGLSAMPALRLGGLLLTRAGFSLQHAARLWDSLLADPRRFEFADHLVIALLLHCRGDLLQRDDVGGLAETLLAAPGAVDFSALLRTAYAVCALQRRHGANSALPFPKPREVTLDLDSAVAAAQEGLSSLWGKVRAAGQGYWELPPKAAPAALDFPKARRLRRFRGATMSAEFTEMTGKVIKEATRLAKEKGHLQLDPGHVFAVLLKDRSSLPAQVLSRLNGDSVEVQKGCERLLSSFSSQKPAPEDIAPNNAMRQTLQEAEQQRKASSGSYVSLPDLFLALLKQKAIKEVLSSAGYSISLVEKAMQDLRGSKKVDSQTGDENFEALTKYGRDLVADAENGRLDPVIGRDEEIRRVVQVLARRTKNNPILVGDPGVGKTAIVEGLAQRVVIGDVPEALKSCRVIALDVGALISGAKYRGEFEERLKAVLQEVKDAEGRVVLFIDEAHLLIGAGKTDGAMDAANLLKPMLARGELRCIGATTMDEYRKYIEKDAALERRFQQ</sequence>
<name>A0AA36NED5_9DINO</name>
<dbReference type="InterPro" id="IPR000195">
    <property type="entry name" value="Rab-GAP-TBC_dom"/>
</dbReference>
<evidence type="ECO:0000313" key="7">
    <source>
        <dbReference type="EMBL" id="CAJ1400251.1"/>
    </source>
</evidence>
<dbReference type="InterPro" id="IPR050130">
    <property type="entry name" value="ClpA_ClpB"/>
</dbReference>
<dbReference type="PANTHER" id="PTHR11638">
    <property type="entry name" value="ATP-DEPENDENT CLP PROTEASE"/>
    <property type="match status" value="1"/>
</dbReference>
<dbReference type="Gene3D" id="3.40.50.300">
    <property type="entry name" value="P-loop containing nucleotide triphosphate hydrolases"/>
    <property type="match status" value="1"/>
</dbReference>
<evidence type="ECO:0000256" key="2">
    <source>
        <dbReference type="ARBA" id="ARBA00022741"/>
    </source>
</evidence>
<dbReference type="InterPro" id="IPR027417">
    <property type="entry name" value="P-loop_NTPase"/>
</dbReference>
<dbReference type="GO" id="GO:0016887">
    <property type="term" value="F:ATP hydrolysis activity"/>
    <property type="evidence" value="ECO:0007669"/>
    <property type="project" value="InterPro"/>
</dbReference>
<organism evidence="7 8">
    <name type="scientific">Effrenium voratum</name>
    <dbReference type="NCBI Taxonomy" id="2562239"/>
    <lineage>
        <taxon>Eukaryota</taxon>
        <taxon>Sar</taxon>
        <taxon>Alveolata</taxon>
        <taxon>Dinophyceae</taxon>
        <taxon>Suessiales</taxon>
        <taxon>Symbiodiniaceae</taxon>
        <taxon>Effrenium</taxon>
    </lineage>
</organism>
<dbReference type="InterPro" id="IPR003959">
    <property type="entry name" value="ATPase_AAA_core"/>
</dbReference>
<feature type="domain" description="Clp R" evidence="6">
    <location>
        <begin position="672"/>
        <end position="815"/>
    </location>
</feature>
<dbReference type="SUPFAM" id="SSF81923">
    <property type="entry name" value="Double Clp-N motif"/>
    <property type="match status" value="1"/>
</dbReference>
<reference evidence="7" key="1">
    <citation type="submission" date="2023-08" db="EMBL/GenBank/DDBJ databases">
        <authorList>
            <person name="Chen Y."/>
            <person name="Shah S."/>
            <person name="Dougan E. K."/>
            <person name="Thang M."/>
            <person name="Chan C."/>
        </authorList>
    </citation>
    <scope>NUCLEOTIDE SEQUENCE</scope>
</reference>
<keyword evidence="8" id="KW-1185">Reference proteome</keyword>
<dbReference type="Pfam" id="PF00004">
    <property type="entry name" value="AAA"/>
    <property type="match status" value="1"/>
</dbReference>
<dbReference type="Pfam" id="PF02861">
    <property type="entry name" value="Clp_N"/>
    <property type="match status" value="1"/>
</dbReference>
<keyword evidence="2" id="KW-0547">Nucleotide-binding</keyword>
<dbReference type="CDD" id="cd00009">
    <property type="entry name" value="AAA"/>
    <property type="match status" value="1"/>
</dbReference>
<dbReference type="PANTHER" id="PTHR11638:SF18">
    <property type="entry name" value="HEAT SHOCK PROTEIN 104"/>
    <property type="match status" value="1"/>
</dbReference>
<dbReference type="Pfam" id="PF00566">
    <property type="entry name" value="RabGAP-TBC"/>
    <property type="match status" value="1"/>
</dbReference>
<dbReference type="GO" id="GO:0005524">
    <property type="term" value="F:ATP binding"/>
    <property type="evidence" value="ECO:0007669"/>
    <property type="project" value="UniProtKB-KW"/>
</dbReference>
<dbReference type="SUPFAM" id="SSF52540">
    <property type="entry name" value="P-loop containing nucleoside triphosphate hydrolases"/>
    <property type="match status" value="1"/>
</dbReference>
<dbReference type="GO" id="GO:0034605">
    <property type="term" value="P:cellular response to heat"/>
    <property type="evidence" value="ECO:0007669"/>
    <property type="project" value="TreeGrafter"/>
</dbReference>
<accession>A0AA36NED5</accession>
<dbReference type="Proteomes" id="UP001178507">
    <property type="component" value="Unassembled WGS sequence"/>
</dbReference>
<dbReference type="InterPro" id="IPR036628">
    <property type="entry name" value="Clp_N_dom_sf"/>
</dbReference>
<evidence type="ECO:0000256" key="4">
    <source>
        <dbReference type="PROSITE-ProRule" id="PRU01251"/>
    </source>
</evidence>
<dbReference type="Gene3D" id="1.10.472.80">
    <property type="entry name" value="Ypt/Rab-GAP domain of gyp1p, domain 3"/>
    <property type="match status" value="1"/>
</dbReference>
<evidence type="ECO:0000313" key="8">
    <source>
        <dbReference type="Proteomes" id="UP001178507"/>
    </source>
</evidence>
<gene>
    <name evidence="7" type="ORF">EVOR1521_LOCUS23631</name>
</gene>
<keyword evidence="3" id="KW-0067">ATP-binding</keyword>